<organismHost>
    <name type="scientific">Acinetobacter baumannii</name>
    <dbReference type="NCBI Taxonomy" id="470"/>
</organismHost>
<evidence type="ECO:0000313" key="3">
    <source>
        <dbReference type="Proteomes" id="UP000516232"/>
    </source>
</evidence>
<evidence type="ECO:0000256" key="1">
    <source>
        <dbReference type="SAM" id="MobiDB-lite"/>
    </source>
</evidence>
<accession>A0A7G9VYM7</accession>
<dbReference type="Proteomes" id="UP000516232">
    <property type="component" value="Segment"/>
</dbReference>
<name>A0A7G9VYM7_BPACA</name>
<gene>
    <name evidence="2" type="ORF">Aristophanes_00018</name>
</gene>
<proteinExistence type="predicted"/>
<feature type="region of interest" description="Disordered" evidence="1">
    <location>
        <begin position="244"/>
        <end position="264"/>
    </location>
</feature>
<keyword evidence="3" id="KW-1185">Reference proteome</keyword>
<reference evidence="2 3" key="1">
    <citation type="submission" date="2020-07" db="EMBL/GenBank/DDBJ databases">
        <authorList>
            <person name="Shneider M.M."/>
            <person name="Timoshina O.V."/>
            <person name="Evseev P.V."/>
            <person name="Shelenkov A.A."/>
            <person name="Mikhailova Y.V."/>
            <person name="Yanushevich Y."/>
            <person name="Shagin D.A."/>
            <person name="Miroshnikov K.A."/>
        </authorList>
    </citation>
    <scope>NUCLEOTIDE SEQUENCE [LARGE SCALE GENOMIC DNA]</scope>
</reference>
<evidence type="ECO:0000313" key="2">
    <source>
        <dbReference type="EMBL" id="QNO11442.1"/>
    </source>
</evidence>
<organism evidence="2 3">
    <name type="scientific">Acinetobacter phage Aristophanes</name>
    <dbReference type="NCBI Taxonomy" id="2759203"/>
    <lineage>
        <taxon>Viruses</taxon>
        <taxon>Duplodnaviria</taxon>
        <taxon>Heunggongvirae</taxon>
        <taxon>Uroviricota</taxon>
        <taxon>Caudoviricetes</taxon>
        <taxon>Autographivirales</taxon>
        <taxon>Autoscriptoviridae</taxon>
        <taxon>Beijerinckvirinae</taxon>
        <taxon>Aristophanesvirus</taxon>
        <taxon>Aristophanesvirus aristophanes</taxon>
    </lineage>
</organism>
<dbReference type="EMBL" id="MT783706">
    <property type="protein sequence ID" value="QNO11442.1"/>
    <property type="molecule type" value="Genomic_DNA"/>
</dbReference>
<protein>
    <submittedName>
        <fullName evidence="2">Uncharacterized protein</fullName>
    </submittedName>
</protein>
<sequence>MSLLSQAQAAVQSNTLTDLTDTSAGGNFERKLLPVGVALVRFSGYIELGVQAQRPYQGKAKPPAPEVKLVFHVVGGMGKDENGNMIPYVSQEDIEKGYFPRLSPFFDMVISLNEKSRSTAVFNAMNYAGDAKYFVEKLGALYLLPIGLTEDKKYNDYDFRKLREPVDAMSGQLYPAPELPEDKYQLFLWNSPTMEQWESIYIDGTTQDGKSKNYIQEKIQEATNFVGSPIERLLMSGGVSLPTLGEDAPSASGEPTDLPAVPTV</sequence>